<name>A0A7W4USL3_9MICO</name>
<evidence type="ECO:0000256" key="1">
    <source>
        <dbReference type="SAM" id="MobiDB-lite"/>
    </source>
</evidence>
<organism evidence="2 3">
    <name type="scientific">Pseudoclavibacter helvolus</name>
    <dbReference type="NCBI Taxonomy" id="255205"/>
    <lineage>
        <taxon>Bacteria</taxon>
        <taxon>Bacillati</taxon>
        <taxon>Actinomycetota</taxon>
        <taxon>Actinomycetes</taxon>
        <taxon>Micrococcales</taxon>
        <taxon>Microbacteriaceae</taxon>
        <taxon>Pseudoclavibacter</taxon>
    </lineage>
</organism>
<evidence type="ECO:0000313" key="2">
    <source>
        <dbReference type="EMBL" id="MBB2959324.1"/>
    </source>
</evidence>
<proteinExistence type="predicted"/>
<comment type="caution">
    <text evidence="2">The sequence shown here is derived from an EMBL/GenBank/DDBJ whole genome shotgun (WGS) entry which is preliminary data.</text>
</comment>
<feature type="compositionally biased region" description="Polar residues" evidence="1">
    <location>
        <begin position="296"/>
        <end position="308"/>
    </location>
</feature>
<keyword evidence="3" id="KW-1185">Reference proteome</keyword>
<dbReference type="EMBL" id="JACHWJ010000006">
    <property type="protein sequence ID" value="MBB2959324.1"/>
    <property type="molecule type" value="Genomic_DNA"/>
</dbReference>
<dbReference type="RefSeq" id="WP_183626633.1">
    <property type="nucleotide sequence ID" value="NZ_JACHWJ010000006.1"/>
</dbReference>
<dbReference type="Proteomes" id="UP000545286">
    <property type="component" value="Unassembled WGS sequence"/>
</dbReference>
<reference evidence="2 3" key="1">
    <citation type="submission" date="2020-08" db="EMBL/GenBank/DDBJ databases">
        <title>Sequencing the genomes of 1000 actinobacteria strains.</title>
        <authorList>
            <person name="Klenk H.-P."/>
        </authorList>
    </citation>
    <scope>NUCLEOTIDE SEQUENCE [LARGE SCALE GENOMIC DNA]</scope>
    <source>
        <strain evidence="2 3">DSM 20419</strain>
    </source>
</reference>
<protein>
    <recommendedName>
        <fullName evidence="4">Adhesin domain-containing protein</fullName>
    </recommendedName>
</protein>
<gene>
    <name evidence="2" type="ORF">FHX72_003489</name>
</gene>
<dbReference type="AlphaFoldDB" id="A0A7W4USL3"/>
<feature type="region of interest" description="Disordered" evidence="1">
    <location>
        <begin position="291"/>
        <end position="335"/>
    </location>
</feature>
<sequence>MAIEQWIVDGPRVIDVQTVRSVRARLAGGAISVLAHNEPSTRIEVSGLTGRDLKIAIDGDQLLIDHPQLSWTDVQTSAKTIWNQPTAVISVLVPAGVDVDVLGVSSEVLVAGINGRIDINTVGGEQFLDATRGELHLNSIGGEISVRGHAGKAVVKTASGDVTATGPLVSFDGSTVSGVTIVDVTSGSPSLIANKSVSGATTVRLPGDTNPSYQVSTVGSSVQLDGLHLEPLRGTTYRSEPREGEVTDVRISTVTGRVSVMLSARTPRAGEAPADFDDRIDSRLVTCPVPDVDTATAESGPNHSTSGADSEPGGSIEVDASSETESDTTKPGGTE</sequence>
<evidence type="ECO:0000313" key="3">
    <source>
        <dbReference type="Proteomes" id="UP000545286"/>
    </source>
</evidence>
<evidence type="ECO:0008006" key="4">
    <source>
        <dbReference type="Google" id="ProtNLM"/>
    </source>
</evidence>
<accession>A0A7W4USL3</accession>